<feature type="chain" id="PRO_5025348954" description="Mannose 6-phosphate receptor domain-containing protein" evidence="2">
    <location>
        <begin position="24"/>
        <end position="305"/>
    </location>
</feature>
<dbReference type="OrthoDB" id="18530at2759"/>
<evidence type="ECO:0000313" key="3">
    <source>
        <dbReference type="EMBL" id="KAF2673428.1"/>
    </source>
</evidence>
<evidence type="ECO:0000256" key="2">
    <source>
        <dbReference type="SAM" id="SignalP"/>
    </source>
</evidence>
<dbReference type="AlphaFoldDB" id="A0A6A6UQR2"/>
<organism evidence="3 4">
    <name type="scientific">Microthyrium microscopicum</name>
    <dbReference type="NCBI Taxonomy" id="703497"/>
    <lineage>
        <taxon>Eukaryota</taxon>
        <taxon>Fungi</taxon>
        <taxon>Dikarya</taxon>
        <taxon>Ascomycota</taxon>
        <taxon>Pezizomycotina</taxon>
        <taxon>Dothideomycetes</taxon>
        <taxon>Dothideomycetes incertae sedis</taxon>
        <taxon>Microthyriales</taxon>
        <taxon>Microthyriaceae</taxon>
        <taxon>Microthyrium</taxon>
    </lineage>
</organism>
<sequence length="305" mass="33038">MAPLLLRLIIVAILSFCTTLVSATTADEWADESIPYKKGDLVPITCLNRTIDTGEHIADAAGNLQYIPFQTCKETSRPLTLSYLQSKPQNCTFLLTDPLFHLLEFYIHNDAPMTCRVPIRRPTLSAVKPVVGKVGEDNAYAKDSERFVPLVMALAGTLQRSHLHVATELNLLVHTGGVLKQGKKGLVGTKGAIEAAAAYSVRPLVKNTRIVIGDEVTLQFNVHWYEGPALANGSSASGVGALIKLWLLVGVVVGILFVYFIATKHPKNSFIGRMLPRNEDVLPKYNGYGYGIGPGVANGGTGKRD</sequence>
<dbReference type="PANTHER" id="PTHR40368">
    <property type="entry name" value="YALI0F14399P"/>
    <property type="match status" value="1"/>
</dbReference>
<dbReference type="EMBL" id="MU004231">
    <property type="protein sequence ID" value="KAF2673428.1"/>
    <property type="molecule type" value="Genomic_DNA"/>
</dbReference>
<feature type="transmembrane region" description="Helical" evidence="1">
    <location>
        <begin position="245"/>
        <end position="262"/>
    </location>
</feature>
<gene>
    <name evidence="3" type="ORF">BT63DRAFT_421579</name>
</gene>
<keyword evidence="4" id="KW-1185">Reference proteome</keyword>
<proteinExistence type="predicted"/>
<keyword evidence="1" id="KW-0812">Transmembrane</keyword>
<dbReference type="Proteomes" id="UP000799302">
    <property type="component" value="Unassembled WGS sequence"/>
</dbReference>
<keyword evidence="1" id="KW-0472">Membrane</keyword>
<keyword evidence="1" id="KW-1133">Transmembrane helix</keyword>
<name>A0A6A6UQR2_9PEZI</name>
<reference evidence="3" key="1">
    <citation type="journal article" date="2020" name="Stud. Mycol.">
        <title>101 Dothideomycetes genomes: a test case for predicting lifestyles and emergence of pathogens.</title>
        <authorList>
            <person name="Haridas S."/>
            <person name="Albert R."/>
            <person name="Binder M."/>
            <person name="Bloem J."/>
            <person name="Labutti K."/>
            <person name="Salamov A."/>
            <person name="Andreopoulos B."/>
            <person name="Baker S."/>
            <person name="Barry K."/>
            <person name="Bills G."/>
            <person name="Bluhm B."/>
            <person name="Cannon C."/>
            <person name="Castanera R."/>
            <person name="Culley D."/>
            <person name="Daum C."/>
            <person name="Ezra D."/>
            <person name="Gonzalez J."/>
            <person name="Henrissat B."/>
            <person name="Kuo A."/>
            <person name="Liang C."/>
            <person name="Lipzen A."/>
            <person name="Lutzoni F."/>
            <person name="Magnuson J."/>
            <person name="Mondo S."/>
            <person name="Nolan M."/>
            <person name="Ohm R."/>
            <person name="Pangilinan J."/>
            <person name="Park H.-J."/>
            <person name="Ramirez L."/>
            <person name="Alfaro M."/>
            <person name="Sun H."/>
            <person name="Tritt A."/>
            <person name="Yoshinaga Y."/>
            <person name="Zwiers L.-H."/>
            <person name="Turgeon B."/>
            <person name="Goodwin S."/>
            <person name="Spatafora J."/>
            <person name="Crous P."/>
            <person name="Grigoriev I."/>
        </authorList>
    </citation>
    <scope>NUCLEOTIDE SEQUENCE</scope>
    <source>
        <strain evidence="3">CBS 115976</strain>
    </source>
</reference>
<accession>A0A6A6UQR2</accession>
<evidence type="ECO:0008006" key="5">
    <source>
        <dbReference type="Google" id="ProtNLM"/>
    </source>
</evidence>
<dbReference type="PANTHER" id="PTHR40368:SF1">
    <property type="entry name" value="YALI0F14399P"/>
    <property type="match status" value="1"/>
</dbReference>
<keyword evidence="2" id="KW-0732">Signal</keyword>
<evidence type="ECO:0000256" key="1">
    <source>
        <dbReference type="SAM" id="Phobius"/>
    </source>
</evidence>
<protein>
    <recommendedName>
        <fullName evidence="5">Mannose 6-phosphate receptor domain-containing protein</fullName>
    </recommendedName>
</protein>
<feature type="signal peptide" evidence="2">
    <location>
        <begin position="1"/>
        <end position="23"/>
    </location>
</feature>
<evidence type="ECO:0000313" key="4">
    <source>
        <dbReference type="Proteomes" id="UP000799302"/>
    </source>
</evidence>